<dbReference type="SMART" id="SM00429">
    <property type="entry name" value="IPT"/>
    <property type="match status" value="1"/>
</dbReference>
<evidence type="ECO:0000256" key="1">
    <source>
        <dbReference type="ARBA" id="ARBA00022729"/>
    </source>
</evidence>
<accession>A0ABN9KRI8</accession>
<feature type="region of interest" description="Disordered" evidence="2">
    <location>
        <begin position="15"/>
        <end position="36"/>
    </location>
</feature>
<proteinExistence type="predicted"/>
<dbReference type="EMBL" id="CAUEEQ010001847">
    <property type="protein sequence ID" value="CAJ0921023.1"/>
    <property type="molecule type" value="Genomic_DNA"/>
</dbReference>
<dbReference type="PANTHER" id="PTHR46769:SF3">
    <property type="entry name" value="FIBROCYSTIN-L"/>
    <property type="match status" value="1"/>
</dbReference>
<dbReference type="Gene3D" id="2.60.40.10">
    <property type="entry name" value="Immunoglobulins"/>
    <property type="match status" value="1"/>
</dbReference>
<dbReference type="Proteomes" id="UP001176940">
    <property type="component" value="Unassembled WGS sequence"/>
</dbReference>
<dbReference type="Pfam" id="PF10162">
    <property type="entry name" value="G8"/>
    <property type="match status" value="1"/>
</dbReference>
<dbReference type="InterPro" id="IPR052387">
    <property type="entry name" value="Fibrocystin"/>
</dbReference>
<keyword evidence="1" id="KW-0732">Signal</keyword>
<dbReference type="InterPro" id="IPR019316">
    <property type="entry name" value="G8_domain"/>
</dbReference>
<dbReference type="PANTHER" id="PTHR46769">
    <property type="entry name" value="POLYCYSTIC KIDNEY AND HEPATIC DISEASE 1 (AUTOSOMAL RECESSIVE)-LIKE 1"/>
    <property type="match status" value="1"/>
</dbReference>
<evidence type="ECO:0000313" key="4">
    <source>
        <dbReference type="EMBL" id="CAJ0921023.1"/>
    </source>
</evidence>
<feature type="domain" description="G8" evidence="3">
    <location>
        <begin position="155"/>
        <end position="278"/>
    </location>
</feature>
<reference evidence="4" key="1">
    <citation type="submission" date="2023-07" db="EMBL/GenBank/DDBJ databases">
        <authorList>
            <person name="Stuckert A."/>
        </authorList>
    </citation>
    <scope>NUCLEOTIDE SEQUENCE</scope>
</reference>
<dbReference type="SMART" id="SM01225">
    <property type="entry name" value="G8"/>
    <property type="match status" value="1"/>
</dbReference>
<dbReference type="InterPro" id="IPR014756">
    <property type="entry name" value="Ig_E-set"/>
</dbReference>
<organism evidence="4 5">
    <name type="scientific">Ranitomeya imitator</name>
    <name type="common">mimic poison frog</name>
    <dbReference type="NCBI Taxonomy" id="111125"/>
    <lineage>
        <taxon>Eukaryota</taxon>
        <taxon>Metazoa</taxon>
        <taxon>Chordata</taxon>
        <taxon>Craniata</taxon>
        <taxon>Vertebrata</taxon>
        <taxon>Euteleostomi</taxon>
        <taxon>Amphibia</taxon>
        <taxon>Batrachia</taxon>
        <taxon>Anura</taxon>
        <taxon>Neobatrachia</taxon>
        <taxon>Hyloidea</taxon>
        <taxon>Dendrobatidae</taxon>
        <taxon>Dendrobatinae</taxon>
        <taxon>Ranitomeya</taxon>
    </lineage>
</organism>
<dbReference type="PROSITE" id="PS51484">
    <property type="entry name" value="G8"/>
    <property type="match status" value="1"/>
</dbReference>
<evidence type="ECO:0000256" key="2">
    <source>
        <dbReference type="SAM" id="MobiDB-lite"/>
    </source>
</evidence>
<sequence length="293" mass="31227">MVKWPLMTDSNQLKGVSGHLFSPGKGPRDTNTSSQSCNVSVVNENNSVQLNEAFTYSSALTPTISDVTPKRGGTAGGTRLTITGSKFSTNISAITVTIAQSACDVQSANATQIVCRTSAHSPSQRAKVTVYIEGQGIAKMDNADFFYIDVWSSKYTWGGESPPDEGSLAVITTGQTILLDTSTPVLKMLLIQGGTLVFDEADIELQSENILITDGGSLQIGTEDAPFQHKAIITLHGHLRSLELPLYGAKTLAVRQGTLDLHATTYSTALYSLTVLNTTVISNNVNNTIIKAK</sequence>
<dbReference type="Pfam" id="PF01833">
    <property type="entry name" value="TIG"/>
    <property type="match status" value="1"/>
</dbReference>
<keyword evidence="5" id="KW-1185">Reference proteome</keyword>
<dbReference type="CDD" id="cd00603">
    <property type="entry name" value="IPT_PCSR"/>
    <property type="match status" value="1"/>
</dbReference>
<dbReference type="InterPro" id="IPR002909">
    <property type="entry name" value="IPT_dom"/>
</dbReference>
<comment type="caution">
    <text evidence="4">The sequence shown here is derived from an EMBL/GenBank/DDBJ whole genome shotgun (WGS) entry which is preliminary data.</text>
</comment>
<gene>
    <name evidence="4" type="ORF">RIMI_LOCUS1423364</name>
</gene>
<dbReference type="SUPFAM" id="SSF81296">
    <property type="entry name" value="E set domains"/>
    <property type="match status" value="1"/>
</dbReference>
<dbReference type="InterPro" id="IPR013783">
    <property type="entry name" value="Ig-like_fold"/>
</dbReference>
<evidence type="ECO:0000259" key="3">
    <source>
        <dbReference type="PROSITE" id="PS51484"/>
    </source>
</evidence>
<name>A0ABN9KRI8_9NEOB</name>
<protein>
    <recommendedName>
        <fullName evidence="3">G8 domain-containing protein</fullName>
    </recommendedName>
</protein>
<evidence type="ECO:0000313" key="5">
    <source>
        <dbReference type="Proteomes" id="UP001176940"/>
    </source>
</evidence>